<keyword evidence="2" id="KW-1185">Reference proteome</keyword>
<dbReference type="EMBL" id="KN847524">
    <property type="protein sequence ID" value="KIV89506.1"/>
    <property type="molecule type" value="Genomic_DNA"/>
</dbReference>
<dbReference type="OrthoDB" id="6715177at2759"/>
<dbReference type="OMA" id="HIDSAGW"/>
<reference evidence="1 2" key="1">
    <citation type="submission" date="2015-01" db="EMBL/GenBank/DDBJ databases">
        <title>The Genome Sequence of Exophiala mesophila CBS40295.</title>
        <authorList>
            <consortium name="The Broad Institute Genomics Platform"/>
            <person name="Cuomo C."/>
            <person name="de Hoog S."/>
            <person name="Gorbushina A."/>
            <person name="Stielow B."/>
            <person name="Teixiera M."/>
            <person name="Abouelleil A."/>
            <person name="Chapman S.B."/>
            <person name="Priest M."/>
            <person name="Young S.K."/>
            <person name="Wortman J."/>
            <person name="Nusbaum C."/>
            <person name="Birren B."/>
        </authorList>
    </citation>
    <scope>NUCLEOTIDE SEQUENCE [LARGE SCALE GENOMIC DNA]</scope>
    <source>
        <strain evidence="1 2">CBS 40295</strain>
    </source>
</reference>
<name>A0A0D1XN25_EXOME</name>
<evidence type="ECO:0008006" key="3">
    <source>
        <dbReference type="Google" id="ProtNLM"/>
    </source>
</evidence>
<dbReference type="PANTHER" id="PTHR42791:SF1">
    <property type="entry name" value="N-ACETYLTRANSFERASE DOMAIN-CONTAINING PROTEIN"/>
    <property type="match status" value="1"/>
</dbReference>
<dbReference type="InterPro" id="IPR052523">
    <property type="entry name" value="Trichothecene_AcTrans"/>
</dbReference>
<dbReference type="GeneID" id="27324744"/>
<evidence type="ECO:0000313" key="1">
    <source>
        <dbReference type="EMBL" id="KIV89506.1"/>
    </source>
</evidence>
<dbReference type="STRING" id="212818.A0A0D1XN25"/>
<evidence type="ECO:0000313" key="2">
    <source>
        <dbReference type="Proteomes" id="UP000054302"/>
    </source>
</evidence>
<accession>A0A0D1XN25</accession>
<dbReference type="Proteomes" id="UP000054302">
    <property type="component" value="Unassembled WGS sequence"/>
</dbReference>
<sequence length="232" mass="25162">MSPSIIPVSSPIDPHSHDDLDHFVSIIVEAFSTTALTTAFIVNNDNTPPPYPSALVDSPRRHQHFAQGIIDSAESGAELVQAGNWSAIALWEGPSYQGKPFIESKARPGPLLAEWRAKVMDSKKTYLSSPADPSRIRPFYHLSFLARNPSAPKVSGSIAAVIEPFLSRARDEGVPAWLEATTKQAASVYEHFGFRLAEEITIGKGHIDSAGWPREGGEGVTAYAMIYDGHLA</sequence>
<proteinExistence type="predicted"/>
<organism evidence="1 2">
    <name type="scientific">Exophiala mesophila</name>
    <name type="common">Black yeast-like fungus</name>
    <dbReference type="NCBI Taxonomy" id="212818"/>
    <lineage>
        <taxon>Eukaryota</taxon>
        <taxon>Fungi</taxon>
        <taxon>Dikarya</taxon>
        <taxon>Ascomycota</taxon>
        <taxon>Pezizomycotina</taxon>
        <taxon>Eurotiomycetes</taxon>
        <taxon>Chaetothyriomycetidae</taxon>
        <taxon>Chaetothyriales</taxon>
        <taxon>Herpotrichiellaceae</taxon>
        <taxon>Exophiala</taxon>
    </lineage>
</organism>
<dbReference type="HOGENOM" id="CLU_069195_0_0_1"/>
<gene>
    <name evidence="1" type="ORF">PV10_06899</name>
</gene>
<dbReference type="AlphaFoldDB" id="A0A0D1XN25"/>
<protein>
    <recommendedName>
        <fullName evidence="3">N-acetyltransferase domain-containing protein</fullName>
    </recommendedName>
</protein>
<dbReference type="Gene3D" id="3.40.630.30">
    <property type="match status" value="1"/>
</dbReference>
<dbReference type="PANTHER" id="PTHR42791">
    <property type="entry name" value="GNAT FAMILY ACETYLTRANSFERASE"/>
    <property type="match status" value="1"/>
</dbReference>
<dbReference type="RefSeq" id="XP_016221080.1">
    <property type="nucleotide sequence ID" value="XM_016371748.1"/>
</dbReference>
<dbReference type="VEuPathDB" id="FungiDB:PV10_06899"/>